<feature type="region of interest" description="Disordered" evidence="1">
    <location>
        <begin position="117"/>
        <end position="140"/>
    </location>
</feature>
<dbReference type="AlphaFoldDB" id="A7SMX5"/>
<organism evidence="3 4">
    <name type="scientific">Nematostella vectensis</name>
    <name type="common">Starlet sea anemone</name>
    <dbReference type="NCBI Taxonomy" id="45351"/>
    <lineage>
        <taxon>Eukaryota</taxon>
        <taxon>Metazoa</taxon>
        <taxon>Cnidaria</taxon>
        <taxon>Anthozoa</taxon>
        <taxon>Hexacorallia</taxon>
        <taxon>Actiniaria</taxon>
        <taxon>Edwardsiidae</taxon>
        <taxon>Nematostella</taxon>
    </lineage>
</organism>
<keyword evidence="2" id="KW-0472">Membrane</keyword>
<proteinExistence type="predicted"/>
<evidence type="ECO:0000313" key="3">
    <source>
        <dbReference type="EMBL" id="EDO34938.1"/>
    </source>
</evidence>
<protein>
    <recommendedName>
        <fullName evidence="5">Protein rolling stone</fullName>
    </recommendedName>
</protein>
<dbReference type="InParanoid" id="A7SMX5"/>
<dbReference type="EMBL" id="DS469714">
    <property type="protein sequence ID" value="EDO34938.1"/>
    <property type="molecule type" value="Genomic_DNA"/>
</dbReference>
<reference evidence="3 4" key="1">
    <citation type="journal article" date="2007" name="Science">
        <title>Sea anemone genome reveals ancestral eumetazoan gene repertoire and genomic organization.</title>
        <authorList>
            <person name="Putnam N.H."/>
            <person name="Srivastava M."/>
            <person name="Hellsten U."/>
            <person name="Dirks B."/>
            <person name="Chapman J."/>
            <person name="Salamov A."/>
            <person name="Terry A."/>
            <person name="Shapiro H."/>
            <person name="Lindquist E."/>
            <person name="Kapitonov V.V."/>
            <person name="Jurka J."/>
            <person name="Genikhovich G."/>
            <person name="Grigoriev I.V."/>
            <person name="Lucas S.M."/>
            <person name="Steele R.E."/>
            <person name="Finnerty J.R."/>
            <person name="Technau U."/>
            <person name="Martindale M.Q."/>
            <person name="Rokhsar D.S."/>
        </authorList>
    </citation>
    <scope>NUCLEOTIDE SEQUENCE [LARGE SCALE GENOMIC DNA]</scope>
    <source>
        <strain evidence="4">CH2 X CH6</strain>
    </source>
</reference>
<keyword evidence="2" id="KW-1133">Transmembrane helix</keyword>
<accession>A7SMX5</accession>
<gene>
    <name evidence="3" type="ORF">NEMVEDRAFT_v1g246268</name>
</gene>
<feature type="transmembrane region" description="Helical" evidence="2">
    <location>
        <begin position="198"/>
        <end position="217"/>
    </location>
</feature>
<dbReference type="PANTHER" id="PTHR12242:SF49">
    <property type="entry name" value="HEADBUTT, ISOFORM E"/>
    <property type="match status" value="1"/>
</dbReference>
<feature type="transmembrane region" description="Helical" evidence="2">
    <location>
        <begin position="268"/>
        <end position="291"/>
    </location>
</feature>
<feature type="transmembrane region" description="Helical" evidence="2">
    <location>
        <begin position="224"/>
        <end position="243"/>
    </location>
</feature>
<evidence type="ECO:0008006" key="5">
    <source>
        <dbReference type="Google" id="ProtNLM"/>
    </source>
</evidence>
<evidence type="ECO:0000313" key="4">
    <source>
        <dbReference type="Proteomes" id="UP000001593"/>
    </source>
</evidence>
<keyword evidence="2" id="KW-0812">Transmembrane</keyword>
<dbReference type="GO" id="GO:0016020">
    <property type="term" value="C:membrane"/>
    <property type="evidence" value="ECO:0000318"/>
    <property type="project" value="GO_Central"/>
</dbReference>
<sequence length="324" mass="37434">MHRRLLEVKVKNLDEKMHHIDRIAANISGLTDMLVKQWFPVLGVLIYRLVFAIYCFAWLIAGTQHPSNGQEKWFIYLTNWSYLILTLYFACSTALTAVYYRGEWFVGEYDVQDHDALKPRSRSRPGDPRDPSCDQSRERLGSHVSPLHVKVSEPMNWYHYPLWLLHIVAANSAVAVCLVYWMISYPSYQGYTPDGLDISTHLLNALFVVIDLCLSSLPVRLLQIIYPFVYFIIYLIFLVLYWASDGTNANGQPYVYKSTDFTERPARAAGFAIGFPLIFQMLAQVILFSLYKLRCWGSEKLMENQGAVYKEGCEIERQVDEIDV</sequence>
<dbReference type="eggNOG" id="ENOG502S8CX">
    <property type="taxonomic scope" value="Eukaryota"/>
</dbReference>
<evidence type="ECO:0000256" key="2">
    <source>
        <dbReference type="SAM" id="Phobius"/>
    </source>
</evidence>
<name>A7SMX5_NEMVE</name>
<feature type="transmembrane region" description="Helical" evidence="2">
    <location>
        <begin position="80"/>
        <end position="100"/>
    </location>
</feature>
<feature type="transmembrane region" description="Helical" evidence="2">
    <location>
        <begin position="38"/>
        <end position="60"/>
    </location>
</feature>
<feature type="transmembrane region" description="Helical" evidence="2">
    <location>
        <begin position="162"/>
        <end position="183"/>
    </location>
</feature>
<dbReference type="Pfam" id="PF21534">
    <property type="entry name" value="Rost"/>
    <property type="match status" value="1"/>
</dbReference>
<dbReference type="HOGENOM" id="CLU_066320_0_0_1"/>
<dbReference type="OMA" id="WFIYLSN"/>
<dbReference type="Proteomes" id="UP000001593">
    <property type="component" value="Unassembled WGS sequence"/>
</dbReference>
<keyword evidence="4" id="KW-1185">Reference proteome</keyword>
<dbReference type="PhylomeDB" id="A7SMX5"/>
<dbReference type="PANTHER" id="PTHR12242">
    <property type="entry name" value="OS02G0130600 PROTEIN-RELATED"/>
    <property type="match status" value="1"/>
</dbReference>
<dbReference type="InterPro" id="IPR049352">
    <property type="entry name" value="Rost"/>
</dbReference>
<dbReference type="STRING" id="45351.A7SMX5"/>
<evidence type="ECO:0000256" key="1">
    <source>
        <dbReference type="SAM" id="MobiDB-lite"/>
    </source>
</evidence>